<dbReference type="NCBIfam" id="NF002204">
    <property type="entry name" value="PRK01077.1"/>
    <property type="match status" value="1"/>
</dbReference>
<dbReference type="NCBIfam" id="TIGR00379">
    <property type="entry name" value="cobB"/>
    <property type="match status" value="1"/>
</dbReference>
<dbReference type="PANTHER" id="PTHR43873:SF1">
    <property type="entry name" value="COBYRINATE A,C-DIAMIDE SYNTHASE"/>
    <property type="match status" value="1"/>
</dbReference>
<organism evidence="11 12">
    <name type="scientific">Desulfarculus baarsii (strain ATCC 33931 / DSM 2075 / LMG 7858 / VKM B-1802 / 2st14)</name>
    <dbReference type="NCBI Taxonomy" id="644282"/>
    <lineage>
        <taxon>Bacteria</taxon>
        <taxon>Pseudomonadati</taxon>
        <taxon>Thermodesulfobacteriota</taxon>
        <taxon>Desulfarculia</taxon>
        <taxon>Desulfarculales</taxon>
        <taxon>Desulfarculaceae</taxon>
        <taxon>Desulfarculus</taxon>
    </lineage>
</organism>
<evidence type="ECO:0000313" key="11">
    <source>
        <dbReference type="EMBL" id="ADK84328.1"/>
    </source>
</evidence>
<protein>
    <recommendedName>
        <fullName evidence="8">Cobyrinate a,c-diamide synthase</fullName>
        <ecNumber evidence="8">6.3.5.11</ecNumber>
    </recommendedName>
    <alternativeName>
        <fullName evidence="8">Cobyrinic acid a,c-diamide synthetase</fullName>
    </alternativeName>
</protein>
<dbReference type="GO" id="GO:0042242">
    <property type="term" value="F:cobyrinic acid a,c-diamide synthase activity"/>
    <property type="evidence" value="ECO:0007669"/>
    <property type="project" value="UniProtKB-UniRule"/>
</dbReference>
<feature type="domain" description="CobB/CobQ-like glutamine amidotransferase" evidence="10">
    <location>
        <begin position="259"/>
        <end position="449"/>
    </location>
</feature>
<dbReference type="EMBL" id="CP002085">
    <property type="protein sequence ID" value="ADK84328.1"/>
    <property type="molecule type" value="Genomic_DNA"/>
</dbReference>
<feature type="domain" description="CobQ/CobB/MinD/ParA nucleotide binding" evidence="9">
    <location>
        <begin position="13"/>
        <end position="189"/>
    </location>
</feature>
<dbReference type="GO" id="GO:0009236">
    <property type="term" value="P:cobalamin biosynthetic process"/>
    <property type="evidence" value="ECO:0007669"/>
    <property type="project" value="UniProtKB-UniRule"/>
</dbReference>
<comment type="similarity">
    <text evidence="8">Belongs to the CobB/CbiA family.</text>
</comment>
<dbReference type="Proteomes" id="UP000009047">
    <property type="component" value="Chromosome"/>
</dbReference>
<accession>E1QFJ2</accession>
<keyword evidence="6 8" id="KW-0460">Magnesium</keyword>
<dbReference type="InterPro" id="IPR029062">
    <property type="entry name" value="Class_I_gatase-like"/>
</dbReference>
<keyword evidence="2 8" id="KW-0169">Cobalamin biosynthesis</keyword>
<feature type="active site" description="Nucleophile" evidence="8">
    <location>
        <position position="341"/>
    </location>
</feature>
<evidence type="ECO:0000259" key="9">
    <source>
        <dbReference type="Pfam" id="PF01656"/>
    </source>
</evidence>
<evidence type="ECO:0000256" key="1">
    <source>
        <dbReference type="ARBA" id="ARBA00001946"/>
    </source>
</evidence>
<keyword evidence="3 8" id="KW-0436">Ligase</keyword>
<comment type="miscellaneous">
    <text evidence="8">The a and c carboxylates of cobyrinate are activated for nucleophilic attack via formation of a phosphorylated intermediate by ATP. CbiA catalyzes first the amidation of the c-carboxylate, and then that of the a-carboxylate.</text>
</comment>
<dbReference type="KEGG" id="dbr:Deba_0958"/>
<dbReference type="Pfam" id="PF01656">
    <property type="entry name" value="CbiA"/>
    <property type="match status" value="1"/>
</dbReference>
<dbReference type="CDD" id="cd05388">
    <property type="entry name" value="CobB_N"/>
    <property type="match status" value="1"/>
</dbReference>
<dbReference type="OrthoDB" id="9764035at2"/>
<evidence type="ECO:0000313" key="12">
    <source>
        <dbReference type="Proteomes" id="UP000009047"/>
    </source>
</evidence>
<dbReference type="CDD" id="cd03130">
    <property type="entry name" value="GATase1_CobB"/>
    <property type="match status" value="1"/>
</dbReference>
<dbReference type="HOGENOM" id="CLU_022752_2_1_7"/>
<keyword evidence="5 8" id="KW-0067">ATP-binding</keyword>
<dbReference type="EC" id="6.3.5.11" evidence="8"/>
<dbReference type="Pfam" id="PF07685">
    <property type="entry name" value="GATase_3"/>
    <property type="match status" value="1"/>
</dbReference>
<comment type="cofactor">
    <cofactor evidence="1 8">
        <name>Mg(2+)</name>
        <dbReference type="ChEBI" id="CHEBI:18420"/>
    </cofactor>
</comment>
<dbReference type="Gene3D" id="3.40.50.880">
    <property type="match status" value="1"/>
</dbReference>
<comment type="catalytic activity">
    <reaction evidence="8">
        <text>cob(II)yrinate + 2 L-glutamine + 2 ATP + 2 H2O = cob(II)yrinate a,c diamide + 2 L-glutamate + 2 ADP + 2 phosphate + 2 H(+)</text>
        <dbReference type="Rhea" id="RHEA:26289"/>
        <dbReference type="ChEBI" id="CHEBI:15377"/>
        <dbReference type="ChEBI" id="CHEBI:15378"/>
        <dbReference type="ChEBI" id="CHEBI:29985"/>
        <dbReference type="ChEBI" id="CHEBI:30616"/>
        <dbReference type="ChEBI" id="CHEBI:43474"/>
        <dbReference type="ChEBI" id="CHEBI:58359"/>
        <dbReference type="ChEBI" id="CHEBI:58537"/>
        <dbReference type="ChEBI" id="CHEBI:58894"/>
        <dbReference type="ChEBI" id="CHEBI:456216"/>
        <dbReference type="EC" id="6.3.5.11"/>
    </reaction>
</comment>
<dbReference type="SUPFAM" id="SSF52317">
    <property type="entry name" value="Class I glutamine amidotransferase-like"/>
    <property type="match status" value="1"/>
</dbReference>
<keyword evidence="4 8" id="KW-0547">Nucleotide-binding</keyword>
<dbReference type="UniPathway" id="UPA00148">
    <property type="reaction ID" value="UER00231"/>
</dbReference>
<evidence type="ECO:0000256" key="8">
    <source>
        <dbReference type="HAMAP-Rule" id="MF_00027"/>
    </source>
</evidence>
<evidence type="ECO:0000256" key="3">
    <source>
        <dbReference type="ARBA" id="ARBA00022598"/>
    </source>
</evidence>
<dbReference type="eggNOG" id="COG1797">
    <property type="taxonomic scope" value="Bacteria"/>
</dbReference>
<dbReference type="PANTHER" id="PTHR43873">
    <property type="entry name" value="COBYRINATE A,C-DIAMIDE SYNTHASE"/>
    <property type="match status" value="1"/>
</dbReference>
<evidence type="ECO:0000256" key="6">
    <source>
        <dbReference type="ARBA" id="ARBA00022842"/>
    </source>
</evidence>
<dbReference type="HAMAP" id="MF_00027">
    <property type="entry name" value="CobB_CbiA"/>
    <property type="match status" value="1"/>
</dbReference>
<dbReference type="STRING" id="644282.Deba_0958"/>
<evidence type="ECO:0000256" key="4">
    <source>
        <dbReference type="ARBA" id="ARBA00022741"/>
    </source>
</evidence>
<reference evidence="11 12" key="1">
    <citation type="journal article" date="2010" name="Stand. Genomic Sci.">
        <title>Complete genome sequence of Desulfarculus baarsii type strain (2st14).</title>
        <authorList>
            <person name="Sun H."/>
            <person name="Spring S."/>
            <person name="Lapidus A."/>
            <person name="Davenport K."/>
            <person name="Del Rio T.G."/>
            <person name="Tice H."/>
            <person name="Nolan M."/>
            <person name="Copeland A."/>
            <person name="Cheng J.F."/>
            <person name="Lucas S."/>
            <person name="Tapia R."/>
            <person name="Goodwin L."/>
            <person name="Pitluck S."/>
            <person name="Ivanova N."/>
            <person name="Pagani I."/>
            <person name="Mavromatis K."/>
            <person name="Ovchinnikova G."/>
            <person name="Pati A."/>
            <person name="Chen A."/>
            <person name="Palaniappan K."/>
            <person name="Hauser L."/>
            <person name="Chang Y.J."/>
            <person name="Jeffries C.D."/>
            <person name="Detter J.C."/>
            <person name="Han C."/>
            <person name="Rohde M."/>
            <person name="Brambilla E."/>
            <person name="Goker M."/>
            <person name="Woyke T."/>
            <person name="Bristow J."/>
            <person name="Eisen J.A."/>
            <person name="Markowitz V."/>
            <person name="Hugenholtz P."/>
            <person name="Kyrpides N.C."/>
            <person name="Klenk H.P."/>
            <person name="Land M."/>
        </authorList>
    </citation>
    <scope>NUCLEOTIDE SEQUENCE [LARGE SCALE GENOMIC DNA]</scope>
    <source>
        <strain evidence="12">ATCC 33931 / DSM 2075 / LMG 7858 / VKM B-1802 / 2st14</strain>
    </source>
</reference>
<keyword evidence="7 8" id="KW-0315">Glutamine amidotransferase</keyword>
<name>E1QFJ2_DESB2</name>
<feature type="site" description="Increases nucleophilicity of active site Cys" evidence="8">
    <location>
        <position position="445"/>
    </location>
</feature>
<evidence type="ECO:0000256" key="2">
    <source>
        <dbReference type="ARBA" id="ARBA00022573"/>
    </source>
</evidence>
<gene>
    <name evidence="8" type="primary">cbiA</name>
    <name evidence="11" type="ordered locus">Deba_0958</name>
</gene>
<dbReference type="SUPFAM" id="SSF52540">
    <property type="entry name" value="P-loop containing nucleoside triphosphate hydrolases"/>
    <property type="match status" value="1"/>
</dbReference>
<dbReference type="InterPro" id="IPR004484">
    <property type="entry name" value="CbiA/CobB_synth"/>
</dbReference>
<proteinExistence type="inferred from homology"/>
<dbReference type="InterPro" id="IPR027417">
    <property type="entry name" value="P-loop_NTPase"/>
</dbReference>
<comment type="pathway">
    <text evidence="8">Cofactor biosynthesis; adenosylcobalamin biosynthesis; cob(II)yrinate a,c-diamide from sirohydrochlorin (anaerobic route): step 10/10.</text>
</comment>
<evidence type="ECO:0000259" key="10">
    <source>
        <dbReference type="Pfam" id="PF07685"/>
    </source>
</evidence>
<dbReference type="InterPro" id="IPR002586">
    <property type="entry name" value="CobQ/CobB/MinD/ParA_Nub-bd_dom"/>
</dbReference>
<dbReference type="RefSeq" id="WP_013257782.1">
    <property type="nucleotide sequence ID" value="NC_014365.1"/>
</dbReference>
<dbReference type="InterPro" id="IPR011698">
    <property type="entry name" value="GATase_3"/>
</dbReference>
<dbReference type="PROSITE" id="PS51274">
    <property type="entry name" value="GATASE_COBBQ"/>
    <property type="match status" value="1"/>
</dbReference>
<sequence>MAQLQPQLDLPRLAVAATRGGSGKTTLTLGLIQALKDRGLTVAPFKKGPDYIDPFWHSEAAQAPCRNLDPYMMGPAQTLASFDHHGRGFDCAVIEGNRGLYDGMDDQGSFSTAELAKLLKAPTVLTIDCAMATRTVAATVLGMKLFDPALNLAGVILNPVGTARQEGLIRRAVAQYAGLPVLGAIPRLKLDMPQRHMGLVPPQEHEQVAQALHGVARLVAAHVDIDQVWALMASAPPLPAQPKPLGLGPERPPQGQGPRIGVIRDAAFGFYYAENLEALANHGARLVFCSALEDAELPPVEALYIGGGFPETHAARLAANQSFRRSVLAAAEGGLPIYAECGGLMYLGRKLLIDGREHDMVGVFPVDFAMQPKPQGHGYSLCQVLAANPFLPVGARFQAHEFHYSRPQFADATRLSLAYEVIRGRGLHEGKGGLLHKNVMATYHHVHALGLPQWAAGLVNAARSGGSIWA</sequence>
<comment type="domain">
    <text evidence="8">Comprises of two domains. The C-terminal domain contains the binding site for glutamine and catalyzes the hydrolysis of this substrate to glutamate and ammonia. The N-terminal domain is anticipated to bind ATP and cobyrinate and catalyzes the ultimate synthesis of the diamide product. The ammonia produced via the glutaminase domain is probably translocated to the adjacent domain via a molecular tunnel, where it reacts with an activated intermediate.</text>
</comment>
<comment type="function">
    <text evidence="8">Catalyzes the ATP-dependent amidation of the two carboxylate groups at positions a and c of cobyrinate, using either L-glutamine or ammonia as the nitrogen source.</text>
</comment>
<evidence type="ECO:0000256" key="7">
    <source>
        <dbReference type="ARBA" id="ARBA00022962"/>
    </source>
</evidence>
<dbReference type="GO" id="GO:0005524">
    <property type="term" value="F:ATP binding"/>
    <property type="evidence" value="ECO:0007669"/>
    <property type="project" value="UniProtKB-UniRule"/>
</dbReference>
<dbReference type="AlphaFoldDB" id="E1QFJ2"/>
<keyword evidence="12" id="KW-1185">Reference proteome</keyword>
<dbReference type="Gene3D" id="3.40.50.300">
    <property type="entry name" value="P-loop containing nucleotide triphosphate hydrolases"/>
    <property type="match status" value="2"/>
</dbReference>
<evidence type="ECO:0000256" key="5">
    <source>
        <dbReference type="ARBA" id="ARBA00022840"/>
    </source>
</evidence>